<dbReference type="GO" id="GO:0043213">
    <property type="term" value="P:bacteriocin transport"/>
    <property type="evidence" value="ECO:0007669"/>
    <property type="project" value="InterPro"/>
</dbReference>
<keyword evidence="7 10" id="KW-1133">Transmembrane helix</keyword>
<reference evidence="12 13" key="1">
    <citation type="submission" date="2016-10" db="EMBL/GenBank/DDBJ databases">
        <authorList>
            <person name="de Groot N.N."/>
        </authorList>
    </citation>
    <scope>NUCLEOTIDE SEQUENCE [LARGE SCALE GENOMIC DNA]</scope>
    <source>
        <strain evidence="12">MBHS1</strain>
    </source>
</reference>
<dbReference type="Proteomes" id="UP000236724">
    <property type="component" value="Unassembled WGS sequence"/>
</dbReference>
<keyword evidence="5 10" id="KW-0132">Cell division</keyword>
<proteinExistence type="inferred from homology"/>
<keyword evidence="13" id="KW-1185">Reference proteome</keyword>
<dbReference type="GO" id="GO:0017038">
    <property type="term" value="P:protein import"/>
    <property type="evidence" value="ECO:0007669"/>
    <property type="project" value="TreeGrafter"/>
</dbReference>
<evidence type="ECO:0000313" key="13">
    <source>
        <dbReference type="Proteomes" id="UP000236724"/>
    </source>
</evidence>
<evidence type="ECO:0000256" key="2">
    <source>
        <dbReference type="ARBA" id="ARBA00010442"/>
    </source>
</evidence>
<evidence type="ECO:0000256" key="10">
    <source>
        <dbReference type="HAMAP-Rule" id="MF_02202"/>
    </source>
</evidence>
<dbReference type="AlphaFoldDB" id="A0A1H6FD47"/>
<dbReference type="RefSeq" id="WP_103920790.1">
    <property type="nucleotide sequence ID" value="NZ_FMSV02000514.1"/>
</dbReference>
<dbReference type="GO" id="GO:0005886">
    <property type="term" value="C:plasma membrane"/>
    <property type="evidence" value="ECO:0007669"/>
    <property type="project" value="UniProtKB-SubCell"/>
</dbReference>
<evidence type="ECO:0000256" key="3">
    <source>
        <dbReference type="ARBA" id="ARBA00022475"/>
    </source>
</evidence>
<keyword evidence="9 10" id="KW-0131">Cell cycle</keyword>
<feature type="domain" description="MotA/TolQ/ExbB proton channel" evidence="11">
    <location>
        <begin position="87"/>
        <end position="207"/>
    </location>
</feature>
<accession>A0A1H6FD47</accession>
<evidence type="ECO:0000256" key="5">
    <source>
        <dbReference type="ARBA" id="ARBA00022618"/>
    </source>
</evidence>
<dbReference type="InterPro" id="IPR002898">
    <property type="entry name" value="MotA_ExbB_proton_chnl"/>
</dbReference>
<name>A0A1H6FD47_9GAMM</name>
<dbReference type="InterPro" id="IPR050790">
    <property type="entry name" value="ExbB/TolQ_transport"/>
</dbReference>
<evidence type="ECO:0000256" key="8">
    <source>
        <dbReference type="ARBA" id="ARBA00023136"/>
    </source>
</evidence>
<feature type="transmembrane region" description="Helical" evidence="10">
    <location>
        <begin position="131"/>
        <end position="151"/>
    </location>
</feature>
<dbReference type="HAMAP" id="MF_02202">
    <property type="entry name" value="TolQ"/>
    <property type="match status" value="1"/>
</dbReference>
<keyword evidence="4 10" id="KW-0997">Cell inner membrane</keyword>
<dbReference type="Pfam" id="PF01618">
    <property type="entry name" value="MotA_ExbB"/>
    <property type="match status" value="1"/>
</dbReference>
<protein>
    <recommendedName>
        <fullName evidence="10">Tol-Pal system protein TolQ</fullName>
    </recommendedName>
</protein>
<evidence type="ECO:0000256" key="1">
    <source>
        <dbReference type="ARBA" id="ARBA00004651"/>
    </source>
</evidence>
<evidence type="ECO:0000256" key="6">
    <source>
        <dbReference type="ARBA" id="ARBA00022692"/>
    </source>
</evidence>
<dbReference type="InterPro" id="IPR014163">
    <property type="entry name" value="Tol-Pal_TolQ"/>
</dbReference>
<dbReference type="GO" id="GO:0051301">
    <property type="term" value="P:cell division"/>
    <property type="evidence" value="ECO:0007669"/>
    <property type="project" value="UniProtKB-UniRule"/>
</dbReference>
<feature type="transmembrane region" description="Helical" evidence="10">
    <location>
        <begin position="171"/>
        <end position="193"/>
    </location>
</feature>
<dbReference type="PANTHER" id="PTHR30625">
    <property type="entry name" value="PROTEIN TOLQ"/>
    <property type="match status" value="1"/>
</dbReference>
<comment type="subcellular location">
    <subcellularLocation>
        <location evidence="10">Cell inner membrane</location>
        <topology evidence="10">Multi-pass membrane protein</topology>
    </subcellularLocation>
    <subcellularLocation>
        <location evidence="1">Cell membrane</location>
        <topology evidence="1">Multi-pass membrane protein</topology>
    </subcellularLocation>
</comment>
<comment type="subunit">
    <text evidence="10">The Tol-Pal system is composed of five core proteins: the inner membrane proteins TolA, TolQ and TolR, the periplasmic protein TolB and the outer membrane protein Pal. They form a network linking the inner and outer membranes and the peptidoglycan layer.</text>
</comment>
<comment type="similarity">
    <text evidence="2 10">Belongs to the ExbB/TolQ family.</text>
</comment>
<keyword evidence="3 10" id="KW-1003">Cell membrane</keyword>
<gene>
    <name evidence="12" type="primary">exbB_2</name>
    <name evidence="10" type="synonym">tolQ</name>
    <name evidence="12" type="ORF">MBHS_02954</name>
</gene>
<dbReference type="PANTHER" id="PTHR30625:SF3">
    <property type="entry name" value="TOL-PAL SYSTEM PROTEIN TOLQ"/>
    <property type="match status" value="1"/>
</dbReference>
<organism evidence="12 13">
    <name type="scientific">Candidatus Venteria ishoeyi</name>
    <dbReference type="NCBI Taxonomy" id="1899563"/>
    <lineage>
        <taxon>Bacteria</taxon>
        <taxon>Pseudomonadati</taxon>
        <taxon>Pseudomonadota</taxon>
        <taxon>Gammaproteobacteria</taxon>
        <taxon>Thiotrichales</taxon>
        <taxon>Thiotrichaceae</taxon>
        <taxon>Venteria</taxon>
    </lineage>
</organism>
<dbReference type="EMBL" id="FMSV02000514">
    <property type="protein sequence ID" value="SEH07086.1"/>
    <property type="molecule type" value="Genomic_DNA"/>
</dbReference>
<evidence type="ECO:0000259" key="11">
    <source>
        <dbReference type="Pfam" id="PF01618"/>
    </source>
</evidence>
<evidence type="ECO:0000256" key="4">
    <source>
        <dbReference type="ARBA" id="ARBA00022519"/>
    </source>
</evidence>
<sequence length="237" mass="26583">MKFDTTILELVLDASLLVQMVMLLLLTLSFVSWYLIFYNSRRLKKAGQHARSFEDWFWKSRDFASLYNRINAHDYHEQGMEKLFMAGYTEFARMRKQAEAIAADRLSATQRAMQIVLNNEADELEKNLPTLATIGSVSPYIGLFGTVWGIMHSFHALADAKQVTLAMVAPGISEALIATALGLFAAIPAVIAYNQQITQVDRLLSRYHSFSEEFTSVLQRHAYTSPAATGATSSTNE</sequence>
<keyword evidence="8 10" id="KW-0472">Membrane</keyword>
<evidence type="ECO:0000313" key="12">
    <source>
        <dbReference type="EMBL" id="SEH07086.1"/>
    </source>
</evidence>
<evidence type="ECO:0000256" key="9">
    <source>
        <dbReference type="ARBA" id="ARBA00023306"/>
    </source>
</evidence>
<evidence type="ECO:0000256" key="7">
    <source>
        <dbReference type="ARBA" id="ARBA00022989"/>
    </source>
</evidence>
<dbReference type="OrthoDB" id="9805133at2"/>
<dbReference type="NCBIfam" id="TIGR02796">
    <property type="entry name" value="tolQ"/>
    <property type="match status" value="1"/>
</dbReference>
<keyword evidence="6 10" id="KW-0812">Transmembrane</keyword>
<feature type="transmembrane region" description="Helical" evidence="10">
    <location>
        <begin position="16"/>
        <end position="36"/>
    </location>
</feature>
<comment type="function">
    <text evidence="10">Part of the Tol-Pal system, which plays a role in outer membrane invagination during cell division and is important for maintaining outer membrane integrity.</text>
</comment>